<keyword evidence="4" id="KW-0804">Transcription</keyword>
<accession>A0AAP4D553</accession>
<evidence type="ECO:0000259" key="5">
    <source>
        <dbReference type="PROSITE" id="PS50931"/>
    </source>
</evidence>
<comment type="caution">
    <text evidence="6">The sequence shown here is derived from an EMBL/GenBank/DDBJ whole genome shotgun (WGS) entry which is preliminary data.</text>
</comment>
<dbReference type="GO" id="GO:0006351">
    <property type="term" value="P:DNA-templated transcription"/>
    <property type="evidence" value="ECO:0007669"/>
    <property type="project" value="TreeGrafter"/>
</dbReference>
<dbReference type="Pfam" id="PF00126">
    <property type="entry name" value="HTH_1"/>
    <property type="match status" value="1"/>
</dbReference>
<evidence type="ECO:0000256" key="4">
    <source>
        <dbReference type="ARBA" id="ARBA00023163"/>
    </source>
</evidence>
<keyword evidence="2" id="KW-0805">Transcription regulation</keyword>
<keyword evidence="3" id="KW-0238">DNA-binding</keyword>
<dbReference type="EMBL" id="JARGEQ010000091">
    <property type="protein sequence ID" value="MDF1586644.1"/>
    <property type="molecule type" value="Genomic_DNA"/>
</dbReference>
<gene>
    <name evidence="6" type="primary">gcvA</name>
    <name evidence="6" type="ORF">PZ740_09650</name>
</gene>
<evidence type="ECO:0000256" key="1">
    <source>
        <dbReference type="ARBA" id="ARBA00009437"/>
    </source>
</evidence>
<protein>
    <submittedName>
        <fullName evidence="6">Transcriptional regulator GcvA</fullName>
    </submittedName>
</protein>
<dbReference type="Gene3D" id="1.10.10.10">
    <property type="entry name" value="Winged helix-like DNA-binding domain superfamily/Winged helix DNA-binding domain"/>
    <property type="match status" value="1"/>
</dbReference>
<dbReference type="PROSITE" id="PS50931">
    <property type="entry name" value="HTH_LYSR"/>
    <property type="match status" value="1"/>
</dbReference>
<dbReference type="Pfam" id="PF03466">
    <property type="entry name" value="LysR_substrate"/>
    <property type="match status" value="1"/>
</dbReference>
<dbReference type="AlphaFoldDB" id="A0AAP4D553"/>
<sequence length="298" mass="32741">MSRHLPPLGALRAFESAMRHGRLADAAEELHVTASAVSHQIRGLEADLGIKLVRREGRRLVPTAAGEAMLPGLREGFTRIGEAVATVRELEREGPVTLSVLQTFALHWLVPRLPGFERRYPASEVRLAIGGRPVDFAREDVDLAVRHGDGAWPGLRSDLLFRDALLPVASPILLSREPPLLAPEHLARHTLLASAARPDAWPSWLASVGLPGLAGARTQTFESTNLALQAAARGLGVAIAGRRLVRSLVEARWLVVPFRQSCGDPKAYWVTCPEEWAGLPRIRRVREWLLEEARAEED</sequence>
<evidence type="ECO:0000256" key="3">
    <source>
        <dbReference type="ARBA" id="ARBA00023125"/>
    </source>
</evidence>
<dbReference type="Gene3D" id="3.40.190.10">
    <property type="entry name" value="Periplasmic binding protein-like II"/>
    <property type="match status" value="2"/>
</dbReference>
<evidence type="ECO:0000313" key="6">
    <source>
        <dbReference type="EMBL" id="MDF1586644.1"/>
    </source>
</evidence>
<dbReference type="InterPro" id="IPR000847">
    <property type="entry name" value="LysR_HTH_N"/>
</dbReference>
<organism evidence="6 7">
    <name type="scientific">Marinimicrococcus flavescens</name>
    <dbReference type="NCBI Taxonomy" id="3031815"/>
    <lineage>
        <taxon>Bacteria</taxon>
        <taxon>Pseudomonadati</taxon>
        <taxon>Pseudomonadota</taxon>
        <taxon>Alphaproteobacteria</taxon>
        <taxon>Geminicoccales</taxon>
        <taxon>Geminicoccaceae</taxon>
        <taxon>Marinimicrococcus</taxon>
    </lineage>
</organism>
<evidence type="ECO:0000256" key="2">
    <source>
        <dbReference type="ARBA" id="ARBA00023015"/>
    </source>
</evidence>
<feature type="domain" description="HTH lysR-type" evidence="5">
    <location>
        <begin position="6"/>
        <end position="63"/>
    </location>
</feature>
<dbReference type="SUPFAM" id="SSF53850">
    <property type="entry name" value="Periplasmic binding protein-like II"/>
    <property type="match status" value="1"/>
</dbReference>
<dbReference type="GO" id="GO:0043565">
    <property type="term" value="F:sequence-specific DNA binding"/>
    <property type="evidence" value="ECO:0007669"/>
    <property type="project" value="TreeGrafter"/>
</dbReference>
<evidence type="ECO:0000313" key="7">
    <source>
        <dbReference type="Proteomes" id="UP001301140"/>
    </source>
</evidence>
<dbReference type="InterPro" id="IPR058163">
    <property type="entry name" value="LysR-type_TF_proteobact-type"/>
</dbReference>
<dbReference type="GO" id="GO:0003700">
    <property type="term" value="F:DNA-binding transcription factor activity"/>
    <property type="evidence" value="ECO:0007669"/>
    <property type="project" value="InterPro"/>
</dbReference>
<dbReference type="InterPro" id="IPR036388">
    <property type="entry name" value="WH-like_DNA-bd_sf"/>
</dbReference>
<dbReference type="SUPFAM" id="SSF46785">
    <property type="entry name" value="Winged helix' DNA-binding domain"/>
    <property type="match status" value="1"/>
</dbReference>
<dbReference type="PANTHER" id="PTHR30537">
    <property type="entry name" value="HTH-TYPE TRANSCRIPTIONAL REGULATOR"/>
    <property type="match status" value="1"/>
</dbReference>
<dbReference type="InterPro" id="IPR005119">
    <property type="entry name" value="LysR_subst-bd"/>
</dbReference>
<dbReference type="Proteomes" id="UP001301140">
    <property type="component" value="Unassembled WGS sequence"/>
</dbReference>
<dbReference type="NCBIfam" id="NF008352">
    <property type="entry name" value="PRK11139.1"/>
    <property type="match status" value="1"/>
</dbReference>
<dbReference type="PANTHER" id="PTHR30537:SF74">
    <property type="entry name" value="HTH-TYPE TRANSCRIPTIONAL REGULATOR TRPI"/>
    <property type="match status" value="1"/>
</dbReference>
<keyword evidence="7" id="KW-1185">Reference proteome</keyword>
<dbReference type="RefSeq" id="WP_327789059.1">
    <property type="nucleotide sequence ID" value="NZ_JARGEQ010000091.1"/>
</dbReference>
<comment type="similarity">
    <text evidence="1">Belongs to the LysR transcriptional regulatory family.</text>
</comment>
<reference evidence="6 7" key="1">
    <citation type="submission" date="2023-03" db="EMBL/GenBank/DDBJ databases">
        <title>YIM 152171 draft genome.</title>
        <authorList>
            <person name="Yang Z."/>
        </authorList>
    </citation>
    <scope>NUCLEOTIDE SEQUENCE [LARGE SCALE GENOMIC DNA]</scope>
    <source>
        <strain evidence="6 7">YIM 152171</strain>
    </source>
</reference>
<dbReference type="CDD" id="cd08432">
    <property type="entry name" value="PBP2_GcdR_TrpI_HvrB_AmpR_like"/>
    <property type="match status" value="1"/>
</dbReference>
<dbReference type="InterPro" id="IPR036390">
    <property type="entry name" value="WH_DNA-bd_sf"/>
</dbReference>
<name>A0AAP4D553_9PROT</name>
<proteinExistence type="inferred from homology"/>